<evidence type="ECO:0000256" key="9">
    <source>
        <dbReference type="ARBA" id="ARBA00022848"/>
    </source>
</evidence>
<evidence type="ECO:0000256" key="8">
    <source>
        <dbReference type="ARBA" id="ARBA00022824"/>
    </source>
</evidence>
<feature type="transmembrane region" description="Helical" evidence="15">
    <location>
        <begin position="120"/>
        <end position="138"/>
    </location>
</feature>
<keyword evidence="10" id="KW-0560">Oxidoreductase</keyword>
<comment type="subcellular location">
    <subcellularLocation>
        <location evidence="4">Endoplasmic reticulum membrane</location>
        <topology evidence="4">Peripheral membrane protein</topology>
    </subcellularLocation>
    <subcellularLocation>
        <location evidence="3">Microsome membrane</location>
        <topology evidence="3">Peripheral membrane protein</topology>
    </subcellularLocation>
</comment>
<dbReference type="PRINTS" id="PR00385">
    <property type="entry name" value="P450"/>
</dbReference>
<evidence type="ECO:0000256" key="7">
    <source>
        <dbReference type="ARBA" id="ARBA00022723"/>
    </source>
</evidence>
<dbReference type="InterPro" id="IPR002401">
    <property type="entry name" value="Cyt_P450_E_grp-I"/>
</dbReference>
<evidence type="ECO:0000256" key="11">
    <source>
        <dbReference type="ARBA" id="ARBA00023004"/>
    </source>
</evidence>
<evidence type="ECO:0000313" key="17">
    <source>
        <dbReference type="Proteomes" id="UP000719412"/>
    </source>
</evidence>
<comment type="function">
    <text evidence="2">May be involved in the metabolism of insect hormones and in the breakdown of synthetic insecticides.</text>
</comment>
<keyword evidence="13 15" id="KW-0472">Membrane</keyword>
<dbReference type="GO" id="GO:0004497">
    <property type="term" value="F:monooxygenase activity"/>
    <property type="evidence" value="ECO:0007669"/>
    <property type="project" value="UniProtKB-KW"/>
</dbReference>
<dbReference type="GO" id="GO:0005506">
    <property type="term" value="F:iron ion binding"/>
    <property type="evidence" value="ECO:0007669"/>
    <property type="project" value="InterPro"/>
</dbReference>
<dbReference type="CDD" id="cd20628">
    <property type="entry name" value="CYP4"/>
    <property type="match status" value="2"/>
</dbReference>
<dbReference type="InterPro" id="IPR001128">
    <property type="entry name" value="Cyt_P450"/>
</dbReference>
<evidence type="ECO:0008006" key="18">
    <source>
        <dbReference type="Google" id="ProtNLM"/>
    </source>
</evidence>
<keyword evidence="17" id="KW-1185">Reference proteome</keyword>
<dbReference type="GO" id="GO:0005789">
    <property type="term" value="C:endoplasmic reticulum membrane"/>
    <property type="evidence" value="ECO:0007669"/>
    <property type="project" value="UniProtKB-SubCell"/>
</dbReference>
<keyword evidence="9" id="KW-0492">Microsome</keyword>
<evidence type="ECO:0000256" key="3">
    <source>
        <dbReference type="ARBA" id="ARBA00004174"/>
    </source>
</evidence>
<organism evidence="16 17">
    <name type="scientific">Tenebrio molitor</name>
    <name type="common">Yellow mealworm beetle</name>
    <dbReference type="NCBI Taxonomy" id="7067"/>
    <lineage>
        <taxon>Eukaryota</taxon>
        <taxon>Metazoa</taxon>
        <taxon>Ecdysozoa</taxon>
        <taxon>Arthropoda</taxon>
        <taxon>Hexapoda</taxon>
        <taxon>Insecta</taxon>
        <taxon>Pterygota</taxon>
        <taxon>Neoptera</taxon>
        <taxon>Endopterygota</taxon>
        <taxon>Coleoptera</taxon>
        <taxon>Polyphaga</taxon>
        <taxon>Cucujiformia</taxon>
        <taxon>Tenebrionidae</taxon>
        <taxon>Tenebrio</taxon>
    </lineage>
</organism>
<evidence type="ECO:0000256" key="13">
    <source>
        <dbReference type="ARBA" id="ARBA00023136"/>
    </source>
</evidence>
<dbReference type="PANTHER" id="PTHR24291">
    <property type="entry name" value="CYTOCHROME P450 FAMILY 4"/>
    <property type="match status" value="1"/>
</dbReference>
<dbReference type="Pfam" id="PF00067">
    <property type="entry name" value="p450"/>
    <property type="match status" value="4"/>
</dbReference>
<accession>A0A8J6LDG0</accession>
<evidence type="ECO:0000313" key="16">
    <source>
        <dbReference type="EMBL" id="KAH0815798.1"/>
    </source>
</evidence>
<keyword evidence="6 14" id="KW-0349">Heme</keyword>
<dbReference type="SUPFAM" id="SSF48264">
    <property type="entry name" value="Cytochrome P450"/>
    <property type="match status" value="4"/>
</dbReference>
<dbReference type="PANTHER" id="PTHR24291:SF189">
    <property type="entry name" value="CYTOCHROME P450 4C3-RELATED"/>
    <property type="match status" value="1"/>
</dbReference>
<name>A0A8J6LDG0_TENMO</name>
<keyword evidence="8" id="KW-0256">Endoplasmic reticulum</keyword>
<proteinExistence type="inferred from homology"/>
<evidence type="ECO:0000256" key="1">
    <source>
        <dbReference type="ARBA" id="ARBA00001971"/>
    </source>
</evidence>
<evidence type="ECO:0000256" key="4">
    <source>
        <dbReference type="ARBA" id="ARBA00004406"/>
    </source>
</evidence>
<dbReference type="PRINTS" id="PR00463">
    <property type="entry name" value="EP450I"/>
</dbReference>
<comment type="cofactor">
    <cofactor evidence="1 14">
        <name>heme</name>
        <dbReference type="ChEBI" id="CHEBI:30413"/>
    </cofactor>
</comment>
<dbReference type="GO" id="GO:0020037">
    <property type="term" value="F:heme binding"/>
    <property type="evidence" value="ECO:0007669"/>
    <property type="project" value="InterPro"/>
</dbReference>
<dbReference type="EMBL" id="JABDTM020022572">
    <property type="protein sequence ID" value="KAH0815798.1"/>
    <property type="molecule type" value="Genomic_DNA"/>
</dbReference>
<evidence type="ECO:0000256" key="14">
    <source>
        <dbReference type="PIRSR" id="PIRSR602401-1"/>
    </source>
</evidence>
<keyword evidence="15" id="KW-0812">Transmembrane</keyword>
<reference evidence="16" key="1">
    <citation type="journal article" date="2020" name="J Insects Food Feed">
        <title>The yellow mealworm (Tenebrio molitor) genome: a resource for the emerging insects as food and feed industry.</title>
        <authorList>
            <person name="Eriksson T."/>
            <person name="Andere A."/>
            <person name="Kelstrup H."/>
            <person name="Emery V."/>
            <person name="Picard C."/>
        </authorList>
    </citation>
    <scope>NUCLEOTIDE SEQUENCE</scope>
    <source>
        <strain evidence="16">Stoneville</strain>
        <tissue evidence="16">Whole head</tissue>
    </source>
</reference>
<keyword evidence="15" id="KW-1133">Transmembrane helix</keyword>
<protein>
    <recommendedName>
        <fullName evidence="18">Cytochrome P450 monooxygenase</fullName>
    </recommendedName>
</protein>
<feature type="binding site" description="axial binding residue" evidence="14">
    <location>
        <position position="566"/>
    </location>
    <ligand>
        <name>heme</name>
        <dbReference type="ChEBI" id="CHEBI:30413"/>
    </ligand>
    <ligandPart>
        <name>Fe</name>
        <dbReference type="ChEBI" id="CHEBI:18248"/>
    </ligandPart>
</feature>
<keyword evidence="11 14" id="KW-0408">Iron</keyword>
<evidence type="ECO:0000256" key="15">
    <source>
        <dbReference type="SAM" id="Phobius"/>
    </source>
</evidence>
<dbReference type="InterPro" id="IPR036396">
    <property type="entry name" value="Cyt_P450_sf"/>
</dbReference>
<dbReference type="InterPro" id="IPR017972">
    <property type="entry name" value="Cyt_P450_CS"/>
</dbReference>
<dbReference type="FunFam" id="1.10.630.10:FF:000035">
    <property type="entry name" value="CYtochrome P450 family"/>
    <property type="match status" value="1"/>
</dbReference>
<dbReference type="AlphaFoldDB" id="A0A8J6LDG0"/>
<dbReference type="PROSITE" id="PS00086">
    <property type="entry name" value="CYTOCHROME_P450"/>
    <property type="match status" value="3"/>
</dbReference>
<evidence type="ECO:0000256" key="6">
    <source>
        <dbReference type="ARBA" id="ARBA00022617"/>
    </source>
</evidence>
<sequence>MHSGHHLKAGTVVHLHIYDLHHNPAIYPDPEKFDPDRFLPENCQNRHNFAYLPFSAGPRNCIGQKFAFLELKTVLVGILSQFILEPVDTPQDIVLMTNLVLRTDIEQITGIVLVSISNKMILLVLTWTIIVLVGLFVVKSLTHQFLIIKNVHRLPGPPSQNLLNGNIGPLYGSPESLFKTVRQWGLDYYPIYQNWVAHVAVANIMNPYDFETILSSSKHISKSQVYDMLHGWLGTGLLTSTGSKWQNRRKILTPSFHFNILQEFIKIFHEETERLVEVLKKECDKPFIDVTGYVSDFALNTIGETAMGTSFSEETANGKRYKDAIHQIGNLYSYRLLRPWFLNKYLYFFSPRYYTERKLVNVLHEFTTEVVAKREKNFKAIKQDASEDFVYSKRKRLAMLDLLLTAKKEDGSIDDEGIREEVDTFMFEGHDTTSAAICYALMLIACHPDVQERIVEEMHQVLAGSTKPDYRTLQELKYLERCLKEVLRLFPSVPFIARVLGEDMTTYSGHHLKAGTMIHLHIYDLHRNPDIYPDPEKFDPDRFLPENCQNRHNFAYVPFSAGPRNCIGQKFAMLEIKAVLCGVLAEFVLEPVDTPESLELKTELVLRSSGGVRVKFVPRKRNRQMFNEEAEKLVEELRKDCQKPYVNITPHVSQFTLKTITETAMGTKLELVTKKEIGYKEAVCGIGKIKLYRILNPWFIFSFINVFSPWYLHERRLTNTLHTFTKEVITEREKNFENLDLPKDEDHVYKGKKRLAMLDLLLSAKKTDGAIDNQGIREEVDTFMFEGHDTTAVALGFILMLLACHKDVQELVVQEIKQVLGDKKPTFNNLQELKYVERCIKESLRLYPSVHFIARTLGEDVVTHSGYLLPKETIACIHIYDIHHNPEIYPDPERFDPDRFLPENSRKRHPFAYLPFSAGPRNCIGQRFAMLELKAALCAILTNFELEPIDTPETIVLVVDLVLRTKENIKVKLTIKEHVLCFISLAKLPGPPLNDIISGNLLPLYANPDKIFKTMREWGRTYYPIYRLQAAHMTAANVLSPEDCELILSSSVHMEKSIVYNLLHDWLGTGLLTSTGSKWQMRRKILTPAFHFNILQQFVGIFNEETDKLVEVLMDECDKPAVNITPHVTQFTLKTIAGTTEGTKLVGSD</sequence>
<comment type="caution">
    <text evidence="16">The sequence shown here is derived from an EMBL/GenBank/DDBJ whole genome shotgun (WGS) entry which is preliminary data.</text>
</comment>
<keyword evidence="12" id="KW-0503">Monooxygenase</keyword>
<evidence type="ECO:0000256" key="10">
    <source>
        <dbReference type="ARBA" id="ARBA00023002"/>
    </source>
</evidence>
<keyword evidence="7 14" id="KW-0479">Metal-binding</keyword>
<reference evidence="16" key="2">
    <citation type="submission" date="2021-08" db="EMBL/GenBank/DDBJ databases">
        <authorList>
            <person name="Eriksson T."/>
        </authorList>
    </citation>
    <scope>NUCLEOTIDE SEQUENCE</scope>
    <source>
        <strain evidence="16">Stoneville</strain>
        <tissue evidence="16">Whole head</tissue>
    </source>
</reference>
<evidence type="ECO:0000256" key="5">
    <source>
        <dbReference type="ARBA" id="ARBA00010617"/>
    </source>
</evidence>
<dbReference type="InterPro" id="IPR050196">
    <property type="entry name" value="Cytochrome_P450_Monoox"/>
</dbReference>
<dbReference type="GO" id="GO:0016705">
    <property type="term" value="F:oxidoreductase activity, acting on paired donors, with incorporation or reduction of molecular oxygen"/>
    <property type="evidence" value="ECO:0007669"/>
    <property type="project" value="InterPro"/>
</dbReference>
<dbReference type="Proteomes" id="UP000719412">
    <property type="component" value="Unassembled WGS sequence"/>
</dbReference>
<evidence type="ECO:0000256" key="12">
    <source>
        <dbReference type="ARBA" id="ARBA00023033"/>
    </source>
</evidence>
<dbReference type="Gene3D" id="1.10.630.10">
    <property type="entry name" value="Cytochrome P450"/>
    <property type="match status" value="4"/>
</dbReference>
<gene>
    <name evidence="16" type="ORF">GEV33_006993</name>
</gene>
<comment type="similarity">
    <text evidence="5">Belongs to the cytochrome P450 family.</text>
</comment>
<evidence type="ECO:0000256" key="2">
    <source>
        <dbReference type="ARBA" id="ARBA00003690"/>
    </source>
</evidence>